<keyword evidence="1" id="KW-0472">Membrane</keyword>
<organism evidence="2 3">
    <name type="scientific">Methylobacterium tarhaniae</name>
    <dbReference type="NCBI Taxonomy" id="1187852"/>
    <lineage>
        <taxon>Bacteria</taxon>
        <taxon>Pseudomonadati</taxon>
        <taxon>Pseudomonadota</taxon>
        <taxon>Alphaproteobacteria</taxon>
        <taxon>Hyphomicrobiales</taxon>
        <taxon>Methylobacteriaceae</taxon>
        <taxon>Methylobacterium</taxon>
    </lineage>
</organism>
<dbReference type="RefSeq" id="WP_048448887.1">
    <property type="nucleotide sequence ID" value="NZ_LABZ01000005.1"/>
</dbReference>
<dbReference type="InterPro" id="IPR008523">
    <property type="entry name" value="DUF805"/>
</dbReference>
<evidence type="ECO:0000256" key="1">
    <source>
        <dbReference type="SAM" id="Phobius"/>
    </source>
</evidence>
<dbReference type="EMBL" id="LABZ01000005">
    <property type="protein sequence ID" value="KMO44921.1"/>
    <property type="molecule type" value="Genomic_DNA"/>
</dbReference>
<evidence type="ECO:0000313" key="3">
    <source>
        <dbReference type="Proteomes" id="UP000036449"/>
    </source>
</evidence>
<keyword evidence="1" id="KW-1133">Transmembrane helix</keyword>
<dbReference type="OrthoDB" id="9812349at2"/>
<dbReference type="GO" id="GO:0005886">
    <property type="term" value="C:plasma membrane"/>
    <property type="evidence" value="ECO:0007669"/>
    <property type="project" value="TreeGrafter"/>
</dbReference>
<protein>
    <recommendedName>
        <fullName evidence="4">DUF805 domain-containing protein</fullName>
    </recommendedName>
</protein>
<gene>
    <name evidence="2" type="ORF">VQ03_00505</name>
</gene>
<evidence type="ECO:0008006" key="4">
    <source>
        <dbReference type="Google" id="ProtNLM"/>
    </source>
</evidence>
<keyword evidence="1" id="KW-0812">Transmembrane</keyword>
<feature type="transmembrane region" description="Helical" evidence="1">
    <location>
        <begin position="92"/>
        <end position="110"/>
    </location>
</feature>
<reference evidence="2 3" key="1">
    <citation type="submission" date="2015-03" db="EMBL/GenBank/DDBJ databases">
        <title>Genome sequencing of Methylobacterium tarhaniae DSM 25844.</title>
        <authorList>
            <person name="Chaudhry V."/>
            <person name="Patil P.B."/>
        </authorList>
    </citation>
    <scope>NUCLEOTIDE SEQUENCE [LARGE SCALE GENOMIC DNA]</scope>
    <source>
        <strain evidence="2 3">DSM 25844</strain>
    </source>
</reference>
<dbReference type="PANTHER" id="PTHR34980">
    <property type="entry name" value="INNER MEMBRANE PROTEIN-RELATED-RELATED"/>
    <property type="match status" value="1"/>
</dbReference>
<dbReference type="PANTHER" id="PTHR34980:SF3">
    <property type="entry name" value="BLR8105 PROTEIN"/>
    <property type="match status" value="1"/>
</dbReference>
<comment type="caution">
    <text evidence="2">The sequence shown here is derived from an EMBL/GenBank/DDBJ whole genome shotgun (WGS) entry which is preliminary data.</text>
</comment>
<accession>A0A0J6W038</accession>
<evidence type="ECO:0000313" key="2">
    <source>
        <dbReference type="EMBL" id="KMO44921.1"/>
    </source>
</evidence>
<dbReference type="PATRIC" id="fig|1187852.3.peg.5286"/>
<feature type="transmembrane region" description="Helical" evidence="1">
    <location>
        <begin position="59"/>
        <end position="80"/>
    </location>
</feature>
<feature type="transmembrane region" description="Helical" evidence="1">
    <location>
        <begin position="21"/>
        <end position="39"/>
    </location>
</feature>
<name>A0A0J6W038_9HYPH</name>
<dbReference type="Pfam" id="PF05656">
    <property type="entry name" value="DUF805"/>
    <property type="match status" value="1"/>
</dbReference>
<proteinExistence type="predicted"/>
<dbReference type="Proteomes" id="UP000036449">
    <property type="component" value="Unassembled WGS sequence"/>
</dbReference>
<dbReference type="AlphaFoldDB" id="A0A0J6W038"/>
<sequence length="142" mass="15532">MRKLLFTIEGRIPRRQYWLAILIYFGVAVAAALVVRLLNSLFTGTVGENGAVTVTGIAALPYILLSLGYTILSIWSGICVNAKRCHDRNRSGWFQLIVLIPVIGQLWYMIESGFLRGTRGPNPFGPDPLDVVTAATPLTVSA</sequence>
<keyword evidence="3" id="KW-1185">Reference proteome</keyword>